<protein>
    <submittedName>
        <fullName evidence="10">Branched-chain amino acid ABC transporter permease</fullName>
    </submittedName>
</protein>
<keyword evidence="2" id="KW-0813">Transport</keyword>
<reference evidence="10" key="1">
    <citation type="submission" date="2021-01" db="EMBL/GenBank/DDBJ databases">
        <title>YIM 132084 draft genome.</title>
        <authorList>
            <person name="An D."/>
        </authorList>
    </citation>
    <scope>NUCLEOTIDE SEQUENCE</scope>
    <source>
        <strain evidence="10">YIM 132084</strain>
    </source>
</reference>
<keyword evidence="3" id="KW-1003">Cell membrane</keyword>
<dbReference type="Pfam" id="PF02653">
    <property type="entry name" value="BPD_transp_2"/>
    <property type="match status" value="1"/>
</dbReference>
<dbReference type="InterPro" id="IPR001851">
    <property type="entry name" value="ABC_transp_permease"/>
</dbReference>
<evidence type="ECO:0000256" key="4">
    <source>
        <dbReference type="ARBA" id="ARBA00022692"/>
    </source>
</evidence>
<evidence type="ECO:0000256" key="3">
    <source>
        <dbReference type="ARBA" id="ARBA00022475"/>
    </source>
</evidence>
<dbReference type="GO" id="GO:0006865">
    <property type="term" value="P:amino acid transport"/>
    <property type="evidence" value="ECO:0007669"/>
    <property type="project" value="UniProtKB-KW"/>
</dbReference>
<evidence type="ECO:0000256" key="2">
    <source>
        <dbReference type="ARBA" id="ARBA00022448"/>
    </source>
</evidence>
<dbReference type="PANTHER" id="PTHR11795">
    <property type="entry name" value="BRANCHED-CHAIN AMINO ACID TRANSPORT SYSTEM PERMEASE PROTEIN LIVH"/>
    <property type="match status" value="1"/>
</dbReference>
<organism evidence="10 11">
    <name type="scientific">Nakamurella leprariae</name>
    <dbReference type="NCBI Taxonomy" id="2803911"/>
    <lineage>
        <taxon>Bacteria</taxon>
        <taxon>Bacillati</taxon>
        <taxon>Actinomycetota</taxon>
        <taxon>Actinomycetes</taxon>
        <taxon>Nakamurellales</taxon>
        <taxon>Nakamurellaceae</taxon>
        <taxon>Nakamurella</taxon>
    </lineage>
</organism>
<dbReference type="AlphaFoldDB" id="A0A939BZ62"/>
<evidence type="ECO:0000256" key="5">
    <source>
        <dbReference type="ARBA" id="ARBA00022970"/>
    </source>
</evidence>
<keyword evidence="6 9" id="KW-1133">Transmembrane helix</keyword>
<feature type="transmembrane region" description="Helical" evidence="9">
    <location>
        <begin position="93"/>
        <end position="114"/>
    </location>
</feature>
<feature type="transmembrane region" description="Helical" evidence="9">
    <location>
        <begin position="142"/>
        <end position="159"/>
    </location>
</feature>
<dbReference type="GO" id="GO:0022857">
    <property type="term" value="F:transmembrane transporter activity"/>
    <property type="evidence" value="ECO:0007669"/>
    <property type="project" value="InterPro"/>
</dbReference>
<evidence type="ECO:0000313" key="11">
    <source>
        <dbReference type="Proteomes" id="UP000663792"/>
    </source>
</evidence>
<dbReference type="GO" id="GO:0005886">
    <property type="term" value="C:plasma membrane"/>
    <property type="evidence" value="ECO:0007669"/>
    <property type="project" value="UniProtKB-SubCell"/>
</dbReference>
<accession>A0A939BZ62</accession>
<evidence type="ECO:0000256" key="9">
    <source>
        <dbReference type="SAM" id="Phobius"/>
    </source>
</evidence>
<evidence type="ECO:0000256" key="8">
    <source>
        <dbReference type="ARBA" id="ARBA00037998"/>
    </source>
</evidence>
<feature type="transmembrane region" description="Helical" evidence="9">
    <location>
        <begin position="264"/>
        <end position="280"/>
    </location>
</feature>
<feature type="transmembrane region" description="Helical" evidence="9">
    <location>
        <begin position="12"/>
        <end position="29"/>
    </location>
</feature>
<gene>
    <name evidence="10" type="ORF">JL106_11030</name>
</gene>
<feature type="transmembrane region" description="Helical" evidence="9">
    <location>
        <begin position="212"/>
        <end position="231"/>
    </location>
</feature>
<feature type="transmembrane region" description="Helical" evidence="9">
    <location>
        <begin position="180"/>
        <end position="206"/>
    </location>
</feature>
<dbReference type="RefSeq" id="WP_205260778.1">
    <property type="nucleotide sequence ID" value="NZ_JAERWK010000014.1"/>
</dbReference>
<sequence length="294" mass="30792">MTTFFQQIVDGLTTGVIYAAIALSLVLVYRTSRLVNFAQAEMATLGGFLAWQLSDWGVPFPLAIALAVAASFALGATMERTVVRPLHEAHNELALFVISLGILVVLINVEAWIWGYQVKAVPLVIDGPAVSIGSVLVSRQKLVIVAVAIVIAALLFVLFQRTRFGLAMRAAADNQPSARLLGLPVNATMTLSWGIAAAIGTLMAILVAPQQFLQPGMLLPVLLYAVAAATLGGIDSPVGAVIGGLIVGVVENLAGTYVPGIGQDFKSAVAFLIIMGVLLVRPQGLLGSKSVVRV</sequence>
<evidence type="ECO:0000313" key="10">
    <source>
        <dbReference type="EMBL" id="MBM9467815.1"/>
    </source>
</evidence>
<evidence type="ECO:0000256" key="7">
    <source>
        <dbReference type="ARBA" id="ARBA00023136"/>
    </source>
</evidence>
<keyword evidence="7 9" id="KW-0472">Membrane</keyword>
<proteinExistence type="inferred from homology"/>
<evidence type="ECO:0000256" key="6">
    <source>
        <dbReference type="ARBA" id="ARBA00022989"/>
    </source>
</evidence>
<dbReference type="CDD" id="cd06582">
    <property type="entry name" value="TM_PBP1_LivH_like"/>
    <property type="match status" value="1"/>
</dbReference>
<feature type="transmembrane region" description="Helical" evidence="9">
    <location>
        <begin position="238"/>
        <end position="258"/>
    </location>
</feature>
<comment type="subcellular location">
    <subcellularLocation>
        <location evidence="1">Cell membrane</location>
        <topology evidence="1">Multi-pass membrane protein</topology>
    </subcellularLocation>
</comment>
<keyword evidence="4 9" id="KW-0812">Transmembrane</keyword>
<dbReference type="PANTHER" id="PTHR11795:SF451">
    <property type="entry name" value="ABC TRANSPORTER PERMEASE PROTEIN"/>
    <property type="match status" value="1"/>
</dbReference>
<comment type="caution">
    <text evidence="10">The sequence shown here is derived from an EMBL/GenBank/DDBJ whole genome shotgun (WGS) entry which is preliminary data.</text>
</comment>
<evidence type="ECO:0000256" key="1">
    <source>
        <dbReference type="ARBA" id="ARBA00004651"/>
    </source>
</evidence>
<name>A0A939BZ62_9ACTN</name>
<keyword evidence="11" id="KW-1185">Reference proteome</keyword>
<comment type="similarity">
    <text evidence="8">Belongs to the binding-protein-dependent transport system permease family. LivHM subfamily.</text>
</comment>
<dbReference type="Proteomes" id="UP000663792">
    <property type="component" value="Unassembled WGS sequence"/>
</dbReference>
<keyword evidence="5" id="KW-0029">Amino-acid transport</keyword>
<dbReference type="EMBL" id="JAERWK010000014">
    <property type="protein sequence ID" value="MBM9467815.1"/>
    <property type="molecule type" value="Genomic_DNA"/>
</dbReference>
<feature type="transmembrane region" description="Helical" evidence="9">
    <location>
        <begin position="60"/>
        <end position="81"/>
    </location>
</feature>
<dbReference type="InterPro" id="IPR052157">
    <property type="entry name" value="BCAA_transport_permease"/>
</dbReference>